<name>A0A329LZJ6_9BACL</name>
<dbReference type="InterPro" id="IPR018062">
    <property type="entry name" value="HTH_AraC-typ_CS"/>
</dbReference>
<evidence type="ECO:0000256" key="3">
    <source>
        <dbReference type="ARBA" id="ARBA00023163"/>
    </source>
</evidence>
<feature type="compositionally biased region" description="Gly residues" evidence="4">
    <location>
        <begin position="315"/>
        <end position="324"/>
    </location>
</feature>
<dbReference type="Pfam" id="PF07883">
    <property type="entry name" value="Cupin_2"/>
    <property type="match status" value="1"/>
</dbReference>
<evidence type="ECO:0000256" key="4">
    <source>
        <dbReference type="SAM" id="MobiDB-lite"/>
    </source>
</evidence>
<dbReference type="Gene3D" id="1.10.10.60">
    <property type="entry name" value="Homeodomain-like"/>
    <property type="match status" value="1"/>
</dbReference>
<dbReference type="SMART" id="SM00342">
    <property type="entry name" value="HTH_ARAC"/>
    <property type="match status" value="1"/>
</dbReference>
<keyword evidence="3" id="KW-0804">Transcription</keyword>
<evidence type="ECO:0000313" key="6">
    <source>
        <dbReference type="EMBL" id="RAV12466.1"/>
    </source>
</evidence>
<dbReference type="PROSITE" id="PS00041">
    <property type="entry name" value="HTH_ARAC_FAMILY_1"/>
    <property type="match status" value="1"/>
</dbReference>
<dbReference type="Gene3D" id="2.60.120.10">
    <property type="entry name" value="Jelly Rolls"/>
    <property type="match status" value="1"/>
</dbReference>
<evidence type="ECO:0000259" key="5">
    <source>
        <dbReference type="PROSITE" id="PS01124"/>
    </source>
</evidence>
<keyword evidence="1" id="KW-0805">Transcription regulation</keyword>
<dbReference type="InterPro" id="IPR009057">
    <property type="entry name" value="Homeodomain-like_sf"/>
</dbReference>
<dbReference type="InterPro" id="IPR014710">
    <property type="entry name" value="RmlC-like_jellyroll"/>
</dbReference>
<keyword evidence="7" id="KW-1185">Reference proteome</keyword>
<sequence length="324" mass="37288">MKDRYYPLRREGDRMLHASPENYNIKTRIGPILFDIYLDDSFLSAQAPSRSNRHNHANFELHFIVEGGGLLVMNGEEIRLQPGHYYVIPPGVYHAILTDPAIRLSKYTFRFDYTELNDYDTYFPANEVERLKTALTGIGYFYERDQAGNIRILHDVIHELNTQSLGYYAKLQSCFNQVLVNVIRSTASGTQPPYRIPSRLGDDNRSLIIDAFFDQYRSDLTLEQLAGQLQLSPRQTRRILSKLYGTTFMEKLEDIRIEEAKDRLKHSKDSILMISEKLGFTSQERFCTLFKQKTGETPQSYRKAWKSTEGREGGEGAGVSGESE</sequence>
<evidence type="ECO:0000256" key="1">
    <source>
        <dbReference type="ARBA" id="ARBA00023015"/>
    </source>
</evidence>
<dbReference type="AlphaFoldDB" id="A0A329LZJ6"/>
<dbReference type="PRINTS" id="PR00032">
    <property type="entry name" value="HTHARAC"/>
</dbReference>
<dbReference type="SUPFAM" id="SSF51215">
    <property type="entry name" value="Regulatory protein AraC"/>
    <property type="match status" value="1"/>
</dbReference>
<dbReference type="Pfam" id="PF12833">
    <property type="entry name" value="HTH_18"/>
    <property type="match status" value="1"/>
</dbReference>
<dbReference type="Proteomes" id="UP000250369">
    <property type="component" value="Unassembled WGS sequence"/>
</dbReference>
<dbReference type="PANTHER" id="PTHR43280">
    <property type="entry name" value="ARAC-FAMILY TRANSCRIPTIONAL REGULATOR"/>
    <property type="match status" value="1"/>
</dbReference>
<dbReference type="InterPro" id="IPR020449">
    <property type="entry name" value="Tscrpt_reg_AraC-type_HTH"/>
</dbReference>
<gene>
    <name evidence="6" type="ORF">DQG23_34605</name>
</gene>
<keyword evidence="2" id="KW-0238">DNA-binding</keyword>
<dbReference type="PROSITE" id="PS01124">
    <property type="entry name" value="HTH_ARAC_FAMILY_2"/>
    <property type="match status" value="1"/>
</dbReference>
<proteinExistence type="predicted"/>
<comment type="caution">
    <text evidence="6">The sequence shown here is derived from an EMBL/GenBank/DDBJ whole genome shotgun (WGS) entry which is preliminary data.</text>
</comment>
<dbReference type="InterPro" id="IPR013096">
    <property type="entry name" value="Cupin_2"/>
</dbReference>
<dbReference type="GO" id="GO:0043565">
    <property type="term" value="F:sequence-specific DNA binding"/>
    <property type="evidence" value="ECO:0007669"/>
    <property type="project" value="InterPro"/>
</dbReference>
<dbReference type="InterPro" id="IPR037923">
    <property type="entry name" value="HTH-like"/>
</dbReference>
<dbReference type="GO" id="GO:0003700">
    <property type="term" value="F:DNA-binding transcription factor activity"/>
    <property type="evidence" value="ECO:0007669"/>
    <property type="project" value="InterPro"/>
</dbReference>
<organism evidence="6 7">
    <name type="scientific">Paenibacillus contaminans</name>
    <dbReference type="NCBI Taxonomy" id="450362"/>
    <lineage>
        <taxon>Bacteria</taxon>
        <taxon>Bacillati</taxon>
        <taxon>Bacillota</taxon>
        <taxon>Bacilli</taxon>
        <taxon>Bacillales</taxon>
        <taxon>Paenibacillaceae</taxon>
        <taxon>Paenibacillus</taxon>
    </lineage>
</organism>
<dbReference type="CDD" id="cd02208">
    <property type="entry name" value="cupin_RmlC-like"/>
    <property type="match status" value="1"/>
</dbReference>
<accession>A0A329LZJ6</accession>
<dbReference type="SUPFAM" id="SSF46689">
    <property type="entry name" value="Homeodomain-like"/>
    <property type="match status" value="1"/>
</dbReference>
<evidence type="ECO:0000313" key="7">
    <source>
        <dbReference type="Proteomes" id="UP000250369"/>
    </source>
</evidence>
<reference evidence="6 7" key="1">
    <citation type="journal article" date="2009" name="Int. J. Syst. Evol. Microbiol.">
        <title>Paenibacillus contaminans sp. nov., isolated from a contaminated laboratory plate.</title>
        <authorList>
            <person name="Chou J.H."/>
            <person name="Lee J.H."/>
            <person name="Lin M.C."/>
            <person name="Chang P.S."/>
            <person name="Arun A.B."/>
            <person name="Young C.C."/>
            <person name="Chen W.M."/>
        </authorList>
    </citation>
    <scope>NUCLEOTIDE SEQUENCE [LARGE SCALE GENOMIC DNA]</scope>
    <source>
        <strain evidence="6 7">CKOBP-6</strain>
    </source>
</reference>
<evidence type="ECO:0000256" key="2">
    <source>
        <dbReference type="ARBA" id="ARBA00023125"/>
    </source>
</evidence>
<feature type="domain" description="HTH araC/xylS-type" evidence="5">
    <location>
        <begin position="206"/>
        <end position="304"/>
    </location>
</feature>
<dbReference type="EMBL" id="QMFB01000033">
    <property type="protein sequence ID" value="RAV12466.1"/>
    <property type="molecule type" value="Genomic_DNA"/>
</dbReference>
<protein>
    <recommendedName>
        <fullName evidence="5">HTH araC/xylS-type domain-containing protein</fullName>
    </recommendedName>
</protein>
<dbReference type="InterPro" id="IPR018060">
    <property type="entry name" value="HTH_AraC"/>
</dbReference>
<feature type="region of interest" description="Disordered" evidence="4">
    <location>
        <begin position="294"/>
        <end position="324"/>
    </location>
</feature>
<dbReference type="PANTHER" id="PTHR43280:SF28">
    <property type="entry name" value="HTH-TYPE TRANSCRIPTIONAL ACTIVATOR RHAS"/>
    <property type="match status" value="1"/>
</dbReference>